<dbReference type="Gene3D" id="3.90.550.10">
    <property type="entry name" value="Spore Coat Polysaccharide Biosynthesis Protein SpsA, Chain A"/>
    <property type="match status" value="1"/>
</dbReference>
<dbReference type="Pfam" id="PF00535">
    <property type="entry name" value="Glycos_transf_2"/>
    <property type="match status" value="1"/>
</dbReference>
<dbReference type="CDD" id="cd00761">
    <property type="entry name" value="Glyco_tranf_GTA_type"/>
    <property type="match status" value="1"/>
</dbReference>
<dbReference type="InterPro" id="IPR001173">
    <property type="entry name" value="Glyco_trans_2-like"/>
</dbReference>
<comment type="caution">
    <text evidence="2">The sequence shown here is derived from an EMBL/GenBank/DDBJ whole genome shotgun (WGS) entry which is preliminary data.</text>
</comment>
<reference evidence="2" key="2">
    <citation type="submission" date="2021-04" db="EMBL/GenBank/DDBJ databases">
        <authorList>
            <person name="Gilroy R."/>
        </authorList>
    </citation>
    <scope>NUCLEOTIDE SEQUENCE</scope>
    <source>
        <strain evidence="2">USAMLcec3-2134</strain>
    </source>
</reference>
<feature type="domain" description="Glycosyltransferase 2-like" evidence="1">
    <location>
        <begin position="45"/>
        <end position="135"/>
    </location>
</feature>
<accession>A0A9D2SE81</accession>
<evidence type="ECO:0000313" key="2">
    <source>
        <dbReference type="EMBL" id="HJB91387.1"/>
    </source>
</evidence>
<proteinExistence type="predicted"/>
<evidence type="ECO:0000259" key="1">
    <source>
        <dbReference type="Pfam" id="PF00535"/>
    </source>
</evidence>
<dbReference type="InterPro" id="IPR029044">
    <property type="entry name" value="Nucleotide-diphossugar_trans"/>
</dbReference>
<sequence>MRLQILVSAVKEDGRVLAERMRLPAESILIVQGEKNGYDEWERCGSRIRCYYFAERGVGLSRNNALMRADGDLCLFSDEDIVYRPDAAETILRAFEERPEADMLLFNVRVNPDRRTYWTEEAHRVRWYNSGRYPAYSFALRTQRMHAANLSYSLLFGGGARYANGEDSLFLRDCLRAGLKVWAVPEEIGEEVPRPSTWFHGYDGKFFHDRGVLYRALYGPLAAVMGLRFLLRGKGKMWGDGGMAFAEARRLLFSGIRDGRKEF</sequence>
<dbReference type="AlphaFoldDB" id="A0A9D2SE81"/>
<dbReference type="Proteomes" id="UP000886883">
    <property type="component" value="Unassembled WGS sequence"/>
</dbReference>
<reference evidence="2" key="1">
    <citation type="journal article" date="2021" name="PeerJ">
        <title>Extensive microbial diversity within the chicken gut microbiome revealed by metagenomics and culture.</title>
        <authorList>
            <person name="Gilroy R."/>
            <person name="Ravi A."/>
            <person name="Getino M."/>
            <person name="Pursley I."/>
            <person name="Horton D.L."/>
            <person name="Alikhan N.F."/>
            <person name="Baker D."/>
            <person name="Gharbi K."/>
            <person name="Hall N."/>
            <person name="Watson M."/>
            <person name="Adriaenssens E.M."/>
            <person name="Foster-Nyarko E."/>
            <person name="Jarju S."/>
            <person name="Secka A."/>
            <person name="Antonio M."/>
            <person name="Oren A."/>
            <person name="Chaudhuri R.R."/>
            <person name="La Ragione R."/>
            <person name="Hildebrand F."/>
            <person name="Pallen M.J."/>
        </authorList>
    </citation>
    <scope>NUCLEOTIDE SEQUENCE</scope>
    <source>
        <strain evidence="2">USAMLcec3-2134</strain>
    </source>
</reference>
<name>A0A9D2SE81_9FIRM</name>
<protein>
    <submittedName>
        <fullName evidence="2">Glycosyltransferase family 2 protein</fullName>
    </submittedName>
</protein>
<evidence type="ECO:0000313" key="3">
    <source>
        <dbReference type="Proteomes" id="UP000886883"/>
    </source>
</evidence>
<organism evidence="2 3">
    <name type="scientific">Candidatus Eisenbergiella merdigallinarum</name>
    <dbReference type="NCBI Taxonomy" id="2838552"/>
    <lineage>
        <taxon>Bacteria</taxon>
        <taxon>Bacillati</taxon>
        <taxon>Bacillota</taxon>
        <taxon>Clostridia</taxon>
        <taxon>Lachnospirales</taxon>
        <taxon>Lachnospiraceae</taxon>
        <taxon>Eisenbergiella</taxon>
    </lineage>
</organism>
<dbReference type="SUPFAM" id="SSF53448">
    <property type="entry name" value="Nucleotide-diphospho-sugar transferases"/>
    <property type="match status" value="1"/>
</dbReference>
<dbReference type="EMBL" id="DWXE01000028">
    <property type="protein sequence ID" value="HJB91387.1"/>
    <property type="molecule type" value="Genomic_DNA"/>
</dbReference>
<gene>
    <name evidence="2" type="ORF">H9763_07960</name>
</gene>